<sequence>MDSDFKDFSNELTDLLNSIDLSQNFDDIVKSLNTKSIVKEFITAKIIGIDTDGNYLFIYVEFTNNKKVRSIVGYFYCSYINNQVILAEEMYDKNYKLFTNSVSYLV</sequence>
<dbReference type="Proteomes" id="UP000593835">
    <property type="component" value="Segment"/>
</dbReference>
<gene>
    <name evidence="1" type="ORF">F379_045</name>
</gene>
<organism evidence="1 2">
    <name type="scientific">Campylobacter phage F379</name>
    <dbReference type="NCBI Taxonomy" id="2776767"/>
    <lineage>
        <taxon>Viruses</taxon>
        <taxon>Duplodnaviria</taxon>
        <taxon>Heunggongvirae</taxon>
        <taxon>Uroviricota</taxon>
        <taxon>Caudoviricetes</taxon>
        <taxon>Connertonviridae</taxon>
        <taxon>Firehammervirus</taxon>
        <taxon>Firehammervirus F379</taxon>
    </lineage>
</organism>
<reference evidence="1 2" key="1">
    <citation type="submission" date="2020-08" db="EMBL/GenBank/DDBJ databases">
        <authorList>
            <person name="Sorensen M.C.H."/>
        </authorList>
    </citation>
    <scope>NUCLEOTIDE SEQUENCE [LARGE SCALE GENOMIC DNA]</scope>
</reference>
<proteinExistence type="predicted"/>
<protein>
    <submittedName>
        <fullName evidence="1">Uncharacterized protein</fullName>
    </submittedName>
</protein>
<evidence type="ECO:0000313" key="2">
    <source>
        <dbReference type="Proteomes" id="UP000593835"/>
    </source>
</evidence>
<accession>A0A7L8ZJ21</accession>
<name>A0A7L8ZJ21_9CAUD</name>
<dbReference type="EMBL" id="MT932329">
    <property type="protein sequence ID" value="QOI69331.1"/>
    <property type="molecule type" value="Genomic_DNA"/>
</dbReference>
<evidence type="ECO:0000313" key="1">
    <source>
        <dbReference type="EMBL" id="QOI69331.1"/>
    </source>
</evidence>
<keyword evidence="2" id="KW-1185">Reference proteome</keyword>